<proteinExistence type="predicted"/>
<dbReference type="AlphaFoldDB" id="Q2MFI1"/>
<evidence type="ECO:0000313" key="2">
    <source>
        <dbReference type="EMBL" id="CAF33060.1"/>
    </source>
</evidence>
<dbReference type="EMBL" id="AJ629123">
    <property type="protein sequence ID" value="CAF33060.1"/>
    <property type="molecule type" value="Genomic_DNA"/>
</dbReference>
<protein>
    <submittedName>
        <fullName evidence="2">Putative plasmid protein</fullName>
    </submittedName>
</protein>
<accession>Q2MFI1</accession>
<reference evidence="2" key="1">
    <citation type="submission" date="2004-02" db="EMBL/GenBank/DDBJ databases">
        <title>Comparison of the "mixed" gene clusters for the biosynthesis of the aminoglycoside antibiotics apramycin (Streptomyces tenebrarius DSM 40477) and hygromycin B (Streptomyces hygroscopicus subsp. hygroscopicus DSM 40578), which contain genes related to both the biosynthesis of other aminoglycosides and cell-wall sugars.</title>
        <authorList>
            <person name="Aboshanab K.M."/>
            <person name="Schmidt-Beissner H."/>
            <person name="Wehmeier U.F."/>
            <person name="Welzel K."/>
            <person name="Vente A."/>
            <person name="Piepersberg W."/>
        </authorList>
    </citation>
    <scope>NUCLEOTIDE SEQUENCE</scope>
    <source>
        <strain evidence="2">Type strain: DSM 40477</strain>
    </source>
</reference>
<feature type="region of interest" description="Disordered" evidence="1">
    <location>
        <begin position="1"/>
        <end position="25"/>
    </location>
</feature>
<organism evidence="2">
    <name type="scientific">Streptoalloteichus tenebrarius (strain ATCC 17920 / DSM 40477 / JCM 4838 / CBS 697.72 / NBRC 16177 / NCIMB 11028 / NRRL B-12390 / A12253. 1 / ISP 5477)</name>
    <name type="common">Streptomyces tenebrarius</name>
    <dbReference type="NCBI Taxonomy" id="1933"/>
    <lineage>
        <taxon>Bacteria</taxon>
        <taxon>Bacillati</taxon>
        <taxon>Actinomycetota</taxon>
        <taxon>Actinomycetes</taxon>
        <taxon>Pseudonocardiales</taxon>
        <taxon>Pseudonocardiaceae</taxon>
        <taxon>Streptoalloteichus</taxon>
    </lineage>
</organism>
<name>Q2MFI1_STRSD</name>
<evidence type="ECO:0000256" key="1">
    <source>
        <dbReference type="SAM" id="MobiDB-lite"/>
    </source>
</evidence>
<sequence length="158" mass="17658">MAPGFRGECQGVKQSEGPVAGRPHHGQTMLGVAELRDHRMRIAKLTRNLDRWHWLVHPGRQILDAEHQLRAHALHGQLPAPGDAAGTAECTNPGFQPLAFVVVVDVQRELASRLEDLSKQLVRYGRTRRRGLSCSGCARCRTPDLCPRHSLRRRCHDG</sequence>